<evidence type="ECO:0000313" key="2">
    <source>
        <dbReference type="WBParaSite" id="PSAMB.scaffold1599size29535.g13952.t1"/>
    </source>
</evidence>
<keyword evidence="1" id="KW-1185">Reference proteome</keyword>
<accession>A0A914V7C2</accession>
<proteinExistence type="predicted"/>
<organism evidence="1 2">
    <name type="scientific">Plectus sambesii</name>
    <dbReference type="NCBI Taxonomy" id="2011161"/>
    <lineage>
        <taxon>Eukaryota</taxon>
        <taxon>Metazoa</taxon>
        <taxon>Ecdysozoa</taxon>
        <taxon>Nematoda</taxon>
        <taxon>Chromadorea</taxon>
        <taxon>Plectida</taxon>
        <taxon>Plectina</taxon>
        <taxon>Plectoidea</taxon>
        <taxon>Plectidae</taxon>
        <taxon>Plectus</taxon>
    </lineage>
</organism>
<dbReference type="WBParaSite" id="PSAMB.scaffold1599size29535.g13952.t1">
    <property type="protein sequence ID" value="PSAMB.scaffold1599size29535.g13952.t1"/>
    <property type="gene ID" value="PSAMB.scaffold1599size29535.g13952"/>
</dbReference>
<dbReference type="Proteomes" id="UP000887566">
    <property type="component" value="Unplaced"/>
</dbReference>
<dbReference type="AlphaFoldDB" id="A0A914V7C2"/>
<name>A0A914V7C2_9BILA</name>
<sequence length="119" mass="13282">MQPEMYRYDNSTKCYRSDTANSKTWTALAPYVRNVIKYDSSTTNLYGLHRDKVTYLVSNDYGLSWTISTQVECDSATGTKHASPPPTGTNSIASTSWSTDVDGVYYSGSLVLSWANFCF</sequence>
<evidence type="ECO:0000313" key="1">
    <source>
        <dbReference type="Proteomes" id="UP000887566"/>
    </source>
</evidence>
<reference evidence="2" key="1">
    <citation type="submission" date="2022-11" db="UniProtKB">
        <authorList>
            <consortium name="WormBaseParasite"/>
        </authorList>
    </citation>
    <scope>IDENTIFICATION</scope>
</reference>
<protein>
    <submittedName>
        <fullName evidence="2">Uncharacterized protein</fullName>
    </submittedName>
</protein>